<evidence type="ECO:0000313" key="1">
    <source>
        <dbReference type="EMBL" id="BAN34817.1"/>
    </source>
</evidence>
<name>S6B2C9_SULDS</name>
<dbReference type="RefSeq" id="WP_009206236.1">
    <property type="nucleotide sequence ID" value="NC_022357.1"/>
</dbReference>
<proteinExistence type="predicted"/>
<evidence type="ECO:0000313" key="2">
    <source>
        <dbReference type="Proteomes" id="UP000015559"/>
    </source>
</evidence>
<accession>S6B2C9</accession>
<evidence type="ECO:0008006" key="3">
    <source>
        <dbReference type="Google" id="ProtNLM"/>
    </source>
</evidence>
<sequence>MPKRKGYIRLRDIPPDLIDLLNHGEAETATLTEQTAMDFAVLLGTLNGWSGNAEGLAQEAARQDFPGHGLVKRMELAGRMVGRHGGFDDREALQQLIAHPVDTVRGFACFAIALHPGLGFVDKFMEMRRLAADRHFGVREWAWLSLRPVVVTAPFEAIDLLQGWVSEPDANLRRFAVEITRPRGVWAKHIVPLRAEPWHGLPLLEPCCCDESRYVQDSVANWLNDAARSQPDWVSAVCRDWLRNFTDNSACCYIVKRAQRNLSGK</sequence>
<dbReference type="InterPro" id="IPR016024">
    <property type="entry name" value="ARM-type_fold"/>
</dbReference>
<protein>
    <recommendedName>
        <fullName evidence="3">DNA alkylation repair protein</fullName>
    </recommendedName>
</protein>
<dbReference type="Proteomes" id="UP000015559">
    <property type="component" value="Chromosome"/>
</dbReference>
<gene>
    <name evidence="1" type="ORF">SCD_n00978</name>
</gene>
<dbReference type="STRING" id="1163617.SCD_n00978"/>
<organism evidence="1 2">
    <name type="scientific">Sulfuricella denitrificans (strain DSM 22764 / NBRC 105220 / skB26)</name>
    <dbReference type="NCBI Taxonomy" id="1163617"/>
    <lineage>
        <taxon>Bacteria</taxon>
        <taxon>Pseudomonadati</taxon>
        <taxon>Pseudomonadota</taxon>
        <taxon>Betaproteobacteria</taxon>
        <taxon>Nitrosomonadales</taxon>
        <taxon>Sulfuricellaceae</taxon>
        <taxon>Sulfuricella</taxon>
    </lineage>
</organism>
<dbReference type="Gene3D" id="1.25.40.290">
    <property type="entry name" value="ARM repeat domains"/>
    <property type="match status" value="1"/>
</dbReference>
<dbReference type="SUPFAM" id="SSF48371">
    <property type="entry name" value="ARM repeat"/>
    <property type="match status" value="1"/>
</dbReference>
<dbReference type="HOGENOM" id="CLU_088207_0_0_4"/>
<dbReference type="KEGG" id="sdr:SCD_n00978"/>
<reference evidence="1 2" key="1">
    <citation type="journal article" date="2012" name="Appl. Environ. Microbiol.">
        <title>Draft genome sequence of a psychrotolerant sulfur-oxidizing bacterium, Sulfuricella denitrificans skB26, and proteomic insights into cold adaptation.</title>
        <authorList>
            <person name="Watanabe T."/>
            <person name="Kojima H."/>
            <person name="Fukui M."/>
        </authorList>
    </citation>
    <scope>NUCLEOTIDE SEQUENCE [LARGE SCALE GENOMIC DNA]</scope>
    <source>
        <strain evidence="2">skB26</strain>
    </source>
</reference>
<dbReference type="OrthoDB" id="9797162at2"/>
<dbReference type="eggNOG" id="COG4335">
    <property type="taxonomic scope" value="Bacteria"/>
</dbReference>
<dbReference type="EMBL" id="AP013066">
    <property type="protein sequence ID" value="BAN34817.1"/>
    <property type="molecule type" value="Genomic_DNA"/>
</dbReference>
<dbReference type="AlphaFoldDB" id="S6B2C9"/>
<keyword evidence="2" id="KW-1185">Reference proteome</keyword>